<accession>A0A9P7RI20</accession>
<reference evidence="2" key="1">
    <citation type="submission" date="2021-05" db="EMBL/GenBank/DDBJ databases">
        <title>Comparative genomics of three Colletotrichum scovillei strains and genetic complementation revealed genes involved fungal growth and virulence on chili pepper.</title>
        <authorList>
            <person name="Hsieh D.-K."/>
            <person name="Chuang S.-C."/>
            <person name="Chen C.-Y."/>
            <person name="Chao Y.-T."/>
            <person name="Lu M.-Y.J."/>
            <person name="Lee M.-H."/>
            <person name="Shih M.-C."/>
        </authorList>
    </citation>
    <scope>NUCLEOTIDE SEQUENCE</scope>
    <source>
        <strain evidence="2">Coll-153</strain>
    </source>
</reference>
<organism evidence="2 3">
    <name type="scientific">Colletotrichum scovillei</name>
    <dbReference type="NCBI Taxonomy" id="1209932"/>
    <lineage>
        <taxon>Eukaryota</taxon>
        <taxon>Fungi</taxon>
        <taxon>Dikarya</taxon>
        <taxon>Ascomycota</taxon>
        <taxon>Pezizomycotina</taxon>
        <taxon>Sordariomycetes</taxon>
        <taxon>Hypocreomycetidae</taxon>
        <taxon>Glomerellales</taxon>
        <taxon>Glomerellaceae</taxon>
        <taxon>Colletotrichum</taxon>
        <taxon>Colletotrichum acutatum species complex</taxon>
    </lineage>
</organism>
<feature type="compositionally biased region" description="Basic residues" evidence="1">
    <location>
        <begin position="1"/>
        <end position="14"/>
    </location>
</feature>
<feature type="region of interest" description="Disordered" evidence="1">
    <location>
        <begin position="1"/>
        <end position="59"/>
    </location>
</feature>
<dbReference type="Proteomes" id="UP000699042">
    <property type="component" value="Unassembled WGS sequence"/>
</dbReference>
<evidence type="ECO:0000256" key="1">
    <source>
        <dbReference type="SAM" id="MobiDB-lite"/>
    </source>
</evidence>
<comment type="caution">
    <text evidence="2">The sequence shown here is derived from an EMBL/GenBank/DDBJ whole genome shotgun (WGS) entry which is preliminary data.</text>
</comment>
<proteinExistence type="predicted"/>
<feature type="compositionally biased region" description="Basic and acidic residues" evidence="1">
    <location>
        <begin position="49"/>
        <end position="59"/>
    </location>
</feature>
<feature type="compositionally biased region" description="Basic and acidic residues" evidence="1">
    <location>
        <begin position="18"/>
        <end position="39"/>
    </location>
</feature>
<name>A0A9P7RI20_9PEZI</name>
<dbReference type="EMBL" id="JAESDN010000001">
    <property type="protein sequence ID" value="KAG7058726.1"/>
    <property type="molecule type" value="Genomic_DNA"/>
</dbReference>
<evidence type="ECO:0000313" key="3">
    <source>
        <dbReference type="Proteomes" id="UP000699042"/>
    </source>
</evidence>
<gene>
    <name evidence="2" type="ORF">JMJ77_006097</name>
</gene>
<protein>
    <submittedName>
        <fullName evidence="2">Uncharacterized protein</fullName>
    </submittedName>
</protein>
<dbReference type="AlphaFoldDB" id="A0A9P7RI20"/>
<sequence length="99" mass="11688">MYITHTRTRTHAHTPIRSTERARGREKAASKWGREQRQHPDRRRRRRSNHGETETGRDKRCVWIGPDRMVLMDDGWDMAGRMDRIDVHTASISIIILSV</sequence>
<evidence type="ECO:0000313" key="2">
    <source>
        <dbReference type="EMBL" id="KAG7058726.1"/>
    </source>
</evidence>
<feature type="non-terminal residue" evidence="2">
    <location>
        <position position="99"/>
    </location>
</feature>
<keyword evidence="3" id="KW-1185">Reference proteome</keyword>